<dbReference type="Proteomes" id="UP000249590">
    <property type="component" value="Unassembled WGS sequence"/>
</dbReference>
<keyword evidence="2" id="KW-1185">Reference proteome</keyword>
<gene>
    <name evidence="1" type="ORF">DLJ53_18055</name>
</gene>
<comment type="caution">
    <text evidence="1">The sequence shown here is derived from an EMBL/GenBank/DDBJ whole genome shotgun (WGS) entry which is preliminary data.</text>
</comment>
<dbReference type="AlphaFoldDB" id="A0A8B2NS44"/>
<protein>
    <submittedName>
        <fullName evidence="1">Uncharacterized protein</fullName>
    </submittedName>
</protein>
<evidence type="ECO:0000313" key="1">
    <source>
        <dbReference type="EMBL" id="RAI01120.1"/>
    </source>
</evidence>
<accession>A0A8B2NS44</accession>
<name>A0A8B2NS44_9HYPH</name>
<sequence>MTNLITFRATRPVELYGKFLSEGEQIQLTGEQAEYYAATGALEALFGDVIPYLSTSSARDAMPTTFDQDYSRVARSIYIGAAGDLNIRTLAGNDRIFYGLVAPMILPVAALRVNSEGTTMIAKYILGLA</sequence>
<dbReference type="OrthoDB" id="7916272at2"/>
<evidence type="ECO:0000313" key="2">
    <source>
        <dbReference type="Proteomes" id="UP000249590"/>
    </source>
</evidence>
<proteinExistence type="predicted"/>
<dbReference type="EMBL" id="QHHQ01000003">
    <property type="protein sequence ID" value="RAI01120.1"/>
    <property type="molecule type" value="Genomic_DNA"/>
</dbReference>
<organism evidence="1 2">
    <name type="scientific">Acuticoccus sediminis</name>
    <dbReference type="NCBI Taxonomy" id="2184697"/>
    <lineage>
        <taxon>Bacteria</taxon>
        <taxon>Pseudomonadati</taxon>
        <taxon>Pseudomonadota</taxon>
        <taxon>Alphaproteobacteria</taxon>
        <taxon>Hyphomicrobiales</taxon>
        <taxon>Amorphaceae</taxon>
        <taxon>Acuticoccus</taxon>
    </lineage>
</organism>
<reference evidence="1 2" key="1">
    <citation type="submission" date="2018-05" db="EMBL/GenBank/DDBJ databases">
        <title>Acuticoccus sediminis sp. nov., isolated from deep-sea sediment of Indian Ocean.</title>
        <authorList>
            <person name="Liu X."/>
            <person name="Lai Q."/>
            <person name="Du Y."/>
            <person name="Sun F."/>
            <person name="Zhang X."/>
            <person name="Wang S."/>
            <person name="Shao Z."/>
        </authorList>
    </citation>
    <scope>NUCLEOTIDE SEQUENCE [LARGE SCALE GENOMIC DNA]</scope>
    <source>
        <strain evidence="1 2">PTG4-2</strain>
    </source>
</reference>
<dbReference type="RefSeq" id="WP_111347724.1">
    <property type="nucleotide sequence ID" value="NZ_QHHQ01000003.1"/>
</dbReference>